<keyword evidence="11" id="KW-1185">Reference proteome</keyword>
<evidence type="ECO:0000313" key="11">
    <source>
        <dbReference type="Proteomes" id="UP000256310"/>
    </source>
</evidence>
<keyword evidence="4 9" id="KW-0812">Transmembrane</keyword>
<evidence type="ECO:0000256" key="1">
    <source>
        <dbReference type="ARBA" id="ARBA00004370"/>
    </source>
</evidence>
<evidence type="ECO:0000256" key="4">
    <source>
        <dbReference type="ARBA" id="ARBA00022692"/>
    </source>
</evidence>
<evidence type="ECO:0000256" key="2">
    <source>
        <dbReference type="ARBA" id="ARBA00022448"/>
    </source>
</evidence>
<gene>
    <name evidence="9" type="primary">secE</name>
    <name evidence="10" type="ORF">DFR46_0024</name>
</gene>
<proteinExistence type="inferred from homology"/>
<dbReference type="EMBL" id="QRDP01000004">
    <property type="protein sequence ID" value="RED15040.1"/>
    <property type="molecule type" value="Genomic_DNA"/>
</dbReference>
<protein>
    <recommendedName>
        <fullName evidence="9">Protein translocase subunit SecE</fullName>
    </recommendedName>
</protein>
<dbReference type="InterPro" id="IPR005807">
    <property type="entry name" value="SecE_bac"/>
</dbReference>
<comment type="similarity">
    <text evidence="9">Belongs to the SecE/SEC61-gamma family.</text>
</comment>
<evidence type="ECO:0000256" key="3">
    <source>
        <dbReference type="ARBA" id="ARBA00022475"/>
    </source>
</evidence>
<organism evidence="10 11">
    <name type="scientific">Parasphingopyxis lamellibrachiae</name>
    <dbReference type="NCBI Taxonomy" id="680125"/>
    <lineage>
        <taxon>Bacteria</taxon>
        <taxon>Pseudomonadati</taxon>
        <taxon>Pseudomonadota</taxon>
        <taxon>Alphaproteobacteria</taxon>
        <taxon>Sphingomonadales</taxon>
        <taxon>Sphingomonadaceae</taxon>
        <taxon>Parasphingopyxis</taxon>
    </lineage>
</organism>
<keyword evidence="7 9" id="KW-0811">Translocation</keyword>
<comment type="subcellular location">
    <subcellularLocation>
        <location evidence="9">Cell membrane</location>
        <topology evidence="9">Single-pass membrane protein</topology>
    </subcellularLocation>
    <subcellularLocation>
        <location evidence="1">Membrane</location>
    </subcellularLocation>
</comment>
<keyword evidence="5 9" id="KW-0653">Protein transport</keyword>
<evidence type="ECO:0000256" key="9">
    <source>
        <dbReference type="HAMAP-Rule" id="MF_00422"/>
    </source>
</evidence>
<dbReference type="AlphaFoldDB" id="A0A3D9FB38"/>
<evidence type="ECO:0000313" key="10">
    <source>
        <dbReference type="EMBL" id="RED15040.1"/>
    </source>
</evidence>
<dbReference type="Pfam" id="PF00584">
    <property type="entry name" value="SecE"/>
    <property type="match status" value="1"/>
</dbReference>
<evidence type="ECO:0000256" key="8">
    <source>
        <dbReference type="ARBA" id="ARBA00023136"/>
    </source>
</evidence>
<evidence type="ECO:0000256" key="7">
    <source>
        <dbReference type="ARBA" id="ARBA00023010"/>
    </source>
</evidence>
<keyword evidence="8 9" id="KW-0472">Membrane</keyword>
<keyword evidence="6 9" id="KW-1133">Transmembrane helix</keyword>
<dbReference type="PANTHER" id="PTHR33910:SF1">
    <property type="entry name" value="PROTEIN TRANSLOCASE SUBUNIT SECE"/>
    <property type="match status" value="1"/>
</dbReference>
<comment type="caution">
    <text evidence="10">The sequence shown here is derived from an EMBL/GenBank/DDBJ whole genome shotgun (WGS) entry which is preliminary data.</text>
</comment>
<dbReference type="GO" id="GO:0008320">
    <property type="term" value="F:protein transmembrane transporter activity"/>
    <property type="evidence" value="ECO:0007669"/>
    <property type="project" value="UniProtKB-UniRule"/>
</dbReference>
<dbReference type="Gene3D" id="1.20.5.1030">
    <property type="entry name" value="Preprotein translocase secy subunit"/>
    <property type="match status" value="1"/>
</dbReference>
<keyword evidence="2 9" id="KW-0813">Transport</keyword>
<dbReference type="InterPro" id="IPR001901">
    <property type="entry name" value="Translocase_SecE/Sec61-g"/>
</dbReference>
<dbReference type="PRINTS" id="PR01650">
    <property type="entry name" value="SECETRNLCASE"/>
</dbReference>
<dbReference type="GO" id="GO:0043952">
    <property type="term" value="P:protein transport by the Sec complex"/>
    <property type="evidence" value="ECO:0007669"/>
    <property type="project" value="UniProtKB-UniRule"/>
</dbReference>
<dbReference type="GO" id="GO:0006605">
    <property type="term" value="P:protein targeting"/>
    <property type="evidence" value="ECO:0007669"/>
    <property type="project" value="UniProtKB-UniRule"/>
</dbReference>
<dbReference type="InterPro" id="IPR038379">
    <property type="entry name" value="SecE_sf"/>
</dbReference>
<reference evidence="10 11" key="1">
    <citation type="submission" date="2018-07" db="EMBL/GenBank/DDBJ databases">
        <title>Genomic Encyclopedia of Type Strains, Phase IV (KMG-IV): sequencing the most valuable type-strain genomes for metagenomic binning, comparative biology and taxonomic classification.</title>
        <authorList>
            <person name="Goeker M."/>
        </authorList>
    </citation>
    <scope>NUCLEOTIDE SEQUENCE [LARGE SCALE GENOMIC DNA]</scope>
    <source>
        <strain evidence="10 11">DSM 26725</strain>
    </source>
</reference>
<dbReference type="GO" id="GO:0009306">
    <property type="term" value="P:protein secretion"/>
    <property type="evidence" value="ECO:0007669"/>
    <property type="project" value="UniProtKB-UniRule"/>
</dbReference>
<dbReference type="HAMAP" id="MF_00422">
    <property type="entry name" value="SecE"/>
    <property type="match status" value="1"/>
</dbReference>
<feature type="transmembrane region" description="Helical" evidence="9">
    <location>
        <begin position="32"/>
        <end position="52"/>
    </location>
</feature>
<sequence length="68" mass="7665">METVAKVNPGEFIRQVRAETSKVVWPTRQETIQTGIMVMIMTAVLAVFFLGVDSFFNMIVRFLIGLVS</sequence>
<dbReference type="GO" id="GO:0065002">
    <property type="term" value="P:intracellular protein transmembrane transport"/>
    <property type="evidence" value="ECO:0007669"/>
    <property type="project" value="UniProtKB-UniRule"/>
</dbReference>
<dbReference type="GO" id="GO:0005886">
    <property type="term" value="C:plasma membrane"/>
    <property type="evidence" value="ECO:0007669"/>
    <property type="project" value="UniProtKB-SubCell"/>
</dbReference>
<evidence type="ECO:0000256" key="5">
    <source>
        <dbReference type="ARBA" id="ARBA00022927"/>
    </source>
</evidence>
<keyword evidence="3 9" id="KW-1003">Cell membrane</keyword>
<comment type="subunit">
    <text evidence="9">Component of the Sec protein translocase complex. Heterotrimer consisting of SecY, SecE and SecG subunits. The heterotrimers can form oligomers, although 1 heterotrimer is thought to be able to translocate proteins. Interacts with the ribosome. Interacts with SecDF, and other proteins may be involved. Interacts with SecA.</text>
</comment>
<dbReference type="NCBIfam" id="TIGR00964">
    <property type="entry name" value="secE_bact"/>
    <property type="match status" value="1"/>
</dbReference>
<name>A0A3D9FB38_9SPHN</name>
<accession>A0A3D9FB38</accession>
<dbReference type="PANTHER" id="PTHR33910">
    <property type="entry name" value="PROTEIN TRANSLOCASE SUBUNIT SECE"/>
    <property type="match status" value="1"/>
</dbReference>
<comment type="function">
    <text evidence="9">Essential subunit of the Sec protein translocation channel SecYEG. Clamps together the 2 halves of SecY. May contact the channel plug during translocation.</text>
</comment>
<dbReference type="Proteomes" id="UP000256310">
    <property type="component" value="Unassembled WGS sequence"/>
</dbReference>
<evidence type="ECO:0000256" key="6">
    <source>
        <dbReference type="ARBA" id="ARBA00022989"/>
    </source>
</evidence>